<evidence type="ECO:0000313" key="1">
    <source>
        <dbReference type="EMBL" id="PRW20774.1"/>
    </source>
</evidence>
<dbReference type="AlphaFoldDB" id="A0A2P6TDP5"/>
<protein>
    <submittedName>
        <fullName evidence="1">Transposase isoform A</fullName>
    </submittedName>
</protein>
<sequence length="362" mass="39854">MADAHVADVMEARDQLASRLNVLAGLEQQQQPNDPDLLDARRVVAGCYKRMLSALGCDASAAAFDQDGAALLALGVSYSAKPKHVSSCQGLVSCCRRDDVVDQLLPPPVWQGRSGQVEVRGIAQRDAVHCLFGQAARIAFGVRVDSSKYAKMKALARHPKADEEMQLHKLLTKCTQAGVSIFGAWRRLRRPQAEEGEQGEQEVEEGPIYLVLPTESDLCAQLHTIAPILQLLWECRRVRLADSEIRYKGLRAQAVLGMPVLIALGLQEAARRRGEQLHEVLSLAAHISMAFFVPQYDRELVHSGELHGRVDDAVLTVEAQGKRESERALRRQVEESKRKGWGGYAACPAPAIDWHHVDAGQV</sequence>
<accession>A0A2P6TDP5</accession>
<organism evidence="1 2">
    <name type="scientific">Chlorella sorokiniana</name>
    <name type="common">Freshwater green alga</name>
    <dbReference type="NCBI Taxonomy" id="3076"/>
    <lineage>
        <taxon>Eukaryota</taxon>
        <taxon>Viridiplantae</taxon>
        <taxon>Chlorophyta</taxon>
        <taxon>core chlorophytes</taxon>
        <taxon>Trebouxiophyceae</taxon>
        <taxon>Chlorellales</taxon>
        <taxon>Chlorellaceae</taxon>
        <taxon>Chlorella clade</taxon>
        <taxon>Chlorella</taxon>
    </lineage>
</organism>
<name>A0A2P6TDP5_CHLSO</name>
<proteinExistence type="predicted"/>
<dbReference type="OrthoDB" id="10577625at2759"/>
<reference evidence="1 2" key="1">
    <citation type="journal article" date="2018" name="Plant J.">
        <title>Genome sequences of Chlorella sorokiniana UTEX 1602 and Micractinium conductrix SAG 241.80: implications to maltose excretion by a green alga.</title>
        <authorList>
            <person name="Arriola M.B."/>
            <person name="Velmurugan N."/>
            <person name="Zhang Y."/>
            <person name="Plunkett M.H."/>
            <person name="Hondzo H."/>
            <person name="Barney B.M."/>
        </authorList>
    </citation>
    <scope>NUCLEOTIDE SEQUENCE [LARGE SCALE GENOMIC DNA]</scope>
    <source>
        <strain evidence="2">UTEX 1602</strain>
    </source>
</reference>
<comment type="caution">
    <text evidence="1">The sequence shown here is derived from an EMBL/GenBank/DDBJ whole genome shotgun (WGS) entry which is preliminary data.</text>
</comment>
<gene>
    <name evidence="1" type="ORF">C2E21_8736</name>
</gene>
<evidence type="ECO:0000313" key="2">
    <source>
        <dbReference type="Proteomes" id="UP000239899"/>
    </source>
</evidence>
<keyword evidence="2" id="KW-1185">Reference proteome</keyword>
<dbReference type="Proteomes" id="UP000239899">
    <property type="component" value="Unassembled WGS sequence"/>
</dbReference>
<dbReference type="EMBL" id="LHPG02000022">
    <property type="protein sequence ID" value="PRW20774.1"/>
    <property type="molecule type" value="Genomic_DNA"/>
</dbReference>